<dbReference type="OrthoDB" id="1178869at2"/>
<dbReference type="KEGG" id="nyu:D7D52_23945"/>
<proteinExistence type="predicted"/>
<evidence type="ECO:0000313" key="2">
    <source>
        <dbReference type="EMBL" id="AYF76373.1"/>
    </source>
</evidence>
<protein>
    <submittedName>
        <fullName evidence="2">Zinc ribbon domain-containing protein</fullName>
    </submittedName>
</protein>
<dbReference type="RefSeq" id="WP_120739828.1">
    <property type="nucleotide sequence ID" value="NZ_CP032568.1"/>
</dbReference>
<accession>A0A386ZGQ6</accession>
<keyword evidence="3" id="KW-1185">Reference proteome</keyword>
<reference evidence="2 3" key="1">
    <citation type="submission" date="2018-09" db="EMBL/GenBank/DDBJ databases">
        <title>Nocardia yunnanensis sp. nov., an actinomycete isolated from a soil sample.</title>
        <authorList>
            <person name="Zhang J."/>
        </authorList>
    </citation>
    <scope>NUCLEOTIDE SEQUENCE [LARGE SCALE GENOMIC DNA]</scope>
    <source>
        <strain evidence="2 3">CFHS0054</strain>
    </source>
</reference>
<evidence type="ECO:0000313" key="3">
    <source>
        <dbReference type="Proteomes" id="UP000267164"/>
    </source>
</evidence>
<sequence length="216" mass="23592">MSGPVVFTSYYHDESNDDGFQWEFRCDRCSTSYKSPFEQNYFSRGRGALRVLRDLFGDQVRAIDKISNAAESYSNHWGGTSSSTKDKAFARAVEQVRNDFRACGGCGRWVCHDVCWNEQVGQCTNCSPQVQHQIAQAQAEARGSQIRDAAYRQDWAAQHDVATPARVSCPTCGSNTTGGRFCGACGSALSLQSNCRGCGHQVPVGAGFCSNCGQPQ</sequence>
<dbReference type="InterPro" id="IPR025874">
    <property type="entry name" value="DZR"/>
</dbReference>
<feature type="domain" description="DZANK-type" evidence="1">
    <location>
        <begin position="169"/>
        <end position="213"/>
    </location>
</feature>
<dbReference type="AlphaFoldDB" id="A0A386ZGQ6"/>
<dbReference type="Proteomes" id="UP000267164">
    <property type="component" value="Chromosome"/>
</dbReference>
<organism evidence="2 3">
    <name type="scientific">Nocardia yunnanensis</name>
    <dbReference type="NCBI Taxonomy" id="2382165"/>
    <lineage>
        <taxon>Bacteria</taxon>
        <taxon>Bacillati</taxon>
        <taxon>Actinomycetota</taxon>
        <taxon>Actinomycetes</taxon>
        <taxon>Mycobacteriales</taxon>
        <taxon>Nocardiaceae</taxon>
        <taxon>Nocardia</taxon>
    </lineage>
</organism>
<dbReference type="Pfam" id="PF12773">
    <property type="entry name" value="DZR"/>
    <property type="match status" value="1"/>
</dbReference>
<evidence type="ECO:0000259" key="1">
    <source>
        <dbReference type="Pfam" id="PF12773"/>
    </source>
</evidence>
<gene>
    <name evidence="2" type="ORF">D7D52_23945</name>
</gene>
<name>A0A386ZGQ6_9NOCA</name>
<dbReference type="EMBL" id="CP032568">
    <property type="protein sequence ID" value="AYF76373.1"/>
    <property type="molecule type" value="Genomic_DNA"/>
</dbReference>